<dbReference type="PROSITE" id="PS00175">
    <property type="entry name" value="PG_MUTASE"/>
    <property type="match status" value="1"/>
</dbReference>
<dbReference type="GO" id="GO:0016791">
    <property type="term" value="F:phosphatase activity"/>
    <property type="evidence" value="ECO:0007669"/>
    <property type="project" value="TreeGrafter"/>
</dbReference>
<gene>
    <name evidence="3" type="ORF">RSA3_00190</name>
</gene>
<reference evidence="3 4" key="1">
    <citation type="journal article" date="2016" name="Front. Microbiol.">
        <title>Genomic Resource of Rice Seed Associated Bacteria.</title>
        <authorList>
            <person name="Midha S."/>
            <person name="Bansal K."/>
            <person name="Sharma S."/>
            <person name="Kumar N."/>
            <person name="Patil P.P."/>
            <person name="Chaudhry V."/>
            <person name="Patil P.B."/>
        </authorList>
    </citation>
    <scope>NUCLEOTIDE SEQUENCE [LARGE SCALE GENOMIC DNA]</scope>
    <source>
        <strain evidence="3 4">RSA3</strain>
    </source>
</reference>
<keyword evidence="1" id="KW-0324">Glycolysis</keyword>
<evidence type="ECO:0000256" key="2">
    <source>
        <dbReference type="ARBA" id="ARBA00023235"/>
    </source>
</evidence>
<dbReference type="PANTHER" id="PTHR48100">
    <property type="entry name" value="BROAD-SPECIFICITY PHOSPHATASE YOR283W-RELATED"/>
    <property type="match status" value="1"/>
</dbReference>
<accession>A0A147FCV4</accession>
<evidence type="ECO:0000313" key="4">
    <source>
        <dbReference type="Proteomes" id="UP000072189"/>
    </source>
</evidence>
<dbReference type="PATRIC" id="fig|2033.7.peg.41"/>
<dbReference type="SUPFAM" id="SSF53254">
    <property type="entry name" value="Phosphoglycerate mutase-like"/>
    <property type="match status" value="1"/>
</dbReference>
<dbReference type="InterPro" id="IPR050275">
    <property type="entry name" value="PGM_Phosphatase"/>
</dbReference>
<dbReference type="SMART" id="SM00855">
    <property type="entry name" value="PGAM"/>
    <property type="match status" value="1"/>
</dbReference>
<keyword evidence="2" id="KW-0413">Isomerase</keyword>
<proteinExistence type="predicted"/>
<dbReference type="InterPro" id="IPR029033">
    <property type="entry name" value="His_PPase_superfam"/>
</dbReference>
<sequence length="250" mass="27657">MTVTRLLLVRHGESEGNVAASRAEREGSPTIDLDVRDADVPLSPTGEEQARALRTWWEGAGPIDEYWVSPYLRARQTLALAVDDAVLSTRTRVDDRLRDRELGILDLLTSRGVREFHPEEAARRRHLGKYYHRPPGGESWADVALRLRSFLGENLDRPVDTVMVVAHDAVVMLILAVLLPLDETELLSFAAENTVRNASVTEIVRGGLVRGGLVRGENGWELTTFSSVEHLAVEGADITVHSGEDDGLEH</sequence>
<organism evidence="3 4">
    <name type="scientific">Microbacterium testaceum</name>
    <name type="common">Aureobacterium testaceum</name>
    <name type="synonym">Brevibacterium testaceum</name>
    <dbReference type="NCBI Taxonomy" id="2033"/>
    <lineage>
        <taxon>Bacteria</taxon>
        <taxon>Bacillati</taxon>
        <taxon>Actinomycetota</taxon>
        <taxon>Actinomycetes</taxon>
        <taxon>Micrococcales</taxon>
        <taxon>Microbacteriaceae</taxon>
        <taxon>Microbacterium</taxon>
    </lineage>
</organism>
<name>A0A147FCV4_MICTE</name>
<dbReference type="Gene3D" id="3.40.50.1240">
    <property type="entry name" value="Phosphoglycerate mutase-like"/>
    <property type="match status" value="1"/>
</dbReference>
<dbReference type="GO" id="GO:0005737">
    <property type="term" value="C:cytoplasm"/>
    <property type="evidence" value="ECO:0007669"/>
    <property type="project" value="TreeGrafter"/>
</dbReference>
<dbReference type="EMBL" id="LDRV01000001">
    <property type="protein sequence ID" value="KTS14366.1"/>
    <property type="molecule type" value="Genomic_DNA"/>
</dbReference>
<protein>
    <submittedName>
        <fullName evidence="3">Phosphoglycerate mutase</fullName>
    </submittedName>
</protein>
<dbReference type="Pfam" id="PF00300">
    <property type="entry name" value="His_Phos_1"/>
    <property type="match status" value="1"/>
</dbReference>
<evidence type="ECO:0000313" key="3">
    <source>
        <dbReference type="EMBL" id="KTS14366.1"/>
    </source>
</evidence>
<dbReference type="Proteomes" id="UP000072189">
    <property type="component" value="Unassembled WGS sequence"/>
</dbReference>
<dbReference type="CDD" id="cd07067">
    <property type="entry name" value="HP_PGM_like"/>
    <property type="match status" value="1"/>
</dbReference>
<evidence type="ECO:0000256" key="1">
    <source>
        <dbReference type="ARBA" id="ARBA00023152"/>
    </source>
</evidence>
<dbReference type="AlphaFoldDB" id="A0A147FCV4"/>
<dbReference type="RefSeq" id="WP_058612843.1">
    <property type="nucleotide sequence ID" value="NZ_LDRV01000001.1"/>
</dbReference>
<dbReference type="InterPro" id="IPR001345">
    <property type="entry name" value="PG/BPGM_mutase_AS"/>
</dbReference>
<dbReference type="PANTHER" id="PTHR48100:SF1">
    <property type="entry name" value="HISTIDINE PHOSPHATASE FAMILY PROTEIN-RELATED"/>
    <property type="match status" value="1"/>
</dbReference>
<comment type="caution">
    <text evidence="3">The sequence shown here is derived from an EMBL/GenBank/DDBJ whole genome shotgun (WGS) entry which is preliminary data.</text>
</comment>
<dbReference type="InterPro" id="IPR013078">
    <property type="entry name" value="His_Pase_superF_clade-1"/>
</dbReference>